<dbReference type="InterPro" id="IPR021765">
    <property type="entry name" value="UstYa-like"/>
</dbReference>
<dbReference type="Pfam" id="PF11807">
    <property type="entry name" value="UstYa"/>
    <property type="match status" value="1"/>
</dbReference>
<dbReference type="STRING" id="1170229.K9FW01"/>
<dbReference type="GO" id="GO:0043386">
    <property type="term" value="P:mycotoxin biosynthetic process"/>
    <property type="evidence" value="ECO:0007669"/>
    <property type="project" value="InterPro"/>
</dbReference>
<dbReference type="InParanoid" id="K9FW01"/>
<evidence type="ECO:0000313" key="4">
    <source>
        <dbReference type="Proteomes" id="UP000009882"/>
    </source>
</evidence>
<proteinExistence type="inferred from homology"/>
<reference evidence="4" key="1">
    <citation type="journal article" date="2012" name="BMC Genomics">
        <title>Genome sequence of the necrotrophic fungus Penicillium digitatum, the main postharvest pathogen of citrus.</title>
        <authorList>
            <person name="Marcet-Houben M."/>
            <person name="Ballester A.-R."/>
            <person name="de la Fuente B."/>
            <person name="Harries E."/>
            <person name="Marcos J.F."/>
            <person name="Gonzalez-Candelas L."/>
            <person name="Gabaldon T."/>
        </authorList>
    </citation>
    <scope>NUCLEOTIDE SEQUENCE [LARGE SCALE GENOMIC DNA]</scope>
    <source>
        <strain evidence="4">PHI26 / CECT 20796</strain>
    </source>
</reference>
<accession>K9FW01</accession>
<keyword evidence="4" id="KW-1185">Reference proteome</keyword>
<dbReference type="HOGENOM" id="CLU_042941_7_1_1"/>
<protein>
    <submittedName>
        <fullName evidence="3">Uncharacterized protein</fullName>
    </submittedName>
</protein>
<dbReference type="EMBL" id="AKCT01000174">
    <property type="protein sequence ID" value="EKV12732.1"/>
    <property type="molecule type" value="Genomic_DNA"/>
</dbReference>
<dbReference type="OMA" id="RIAIMCA"/>
<dbReference type="Proteomes" id="UP000009882">
    <property type="component" value="Unassembled WGS sequence"/>
</dbReference>
<dbReference type="AlphaFoldDB" id="K9FW01"/>
<dbReference type="OrthoDB" id="3687641at2759"/>
<dbReference type="eggNOG" id="ENOG502SQJ6">
    <property type="taxonomic scope" value="Eukaryota"/>
</dbReference>
<dbReference type="PANTHER" id="PTHR33365">
    <property type="entry name" value="YALI0B05434P"/>
    <property type="match status" value="1"/>
</dbReference>
<evidence type="ECO:0000256" key="1">
    <source>
        <dbReference type="ARBA" id="ARBA00004685"/>
    </source>
</evidence>
<organism evidence="3 4">
    <name type="scientific">Penicillium digitatum (strain PHI26 / CECT 20796)</name>
    <name type="common">Green mold</name>
    <dbReference type="NCBI Taxonomy" id="1170229"/>
    <lineage>
        <taxon>Eukaryota</taxon>
        <taxon>Fungi</taxon>
        <taxon>Dikarya</taxon>
        <taxon>Ascomycota</taxon>
        <taxon>Pezizomycotina</taxon>
        <taxon>Eurotiomycetes</taxon>
        <taxon>Eurotiomycetidae</taxon>
        <taxon>Eurotiales</taxon>
        <taxon>Aspergillaceae</taxon>
        <taxon>Penicillium</taxon>
    </lineage>
</organism>
<evidence type="ECO:0000313" key="3">
    <source>
        <dbReference type="EMBL" id="EKV12732.1"/>
    </source>
</evidence>
<name>K9FW01_PEND2</name>
<gene>
    <name evidence="3" type="ORF">PDIG_41680</name>
</gene>
<comment type="caution">
    <text evidence="3">The sequence shown here is derived from an EMBL/GenBank/DDBJ whole genome shotgun (WGS) entry which is preliminary data.</text>
</comment>
<sequence length="91" mass="10599">MIRQYTYLDSYEVLPEGFQTSQEISRIHVDHCIETLRLHLICAGDVTPVLLRLNESKPLGAEADFSTHHKCRRFDKLTEWMKEHAVPTGKF</sequence>
<dbReference type="PANTHER" id="PTHR33365:SF4">
    <property type="entry name" value="CYCLOCHLOROTINE BIOSYNTHESIS PROTEIN O"/>
    <property type="match status" value="1"/>
</dbReference>
<comment type="similarity">
    <text evidence="2">Belongs to the ustYa family.</text>
</comment>
<comment type="pathway">
    <text evidence="1">Mycotoxin biosynthesis.</text>
</comment>
<evidence type="ECO:0000256" key="2">
    <source>
        <dbReference type="ARBA" id="ARBA00035112"/>
    </source>
</evidence>